<evidence type="ECO:0000313" key="3">
    <source>
        <dbReference type="Proteomes" id="UP001479606"/>
    </source>
</evidence>
<dbReference type="SUPFAM" id="SSF54403">
    <property type="entry name" value="Cystatin/monellin"/>
    <property type="match status" value="1"/>
</dbReference>
<feature type="compositionally biased region" description="Low complexity" evidence="1">
    <location>
        <begin position="1"/>
        <end position="17"/>
    </location>
</feature>
<proteinExistence type="predicted"/>
<comment type="caution">
    <text evidence="2">The sequence shown here is derived from an EMBL/GenBank/DDBJ whole genome shotgun (WGS) entry which is preliminary data.</text>
</comment>
<dbReference type="InterPro" id="IPR046350">
    <property type="entry name" value="Cystatin_sf"/>
</dbReference>
<accession>A0ABU9LTE4</accession>
<feature type="region of interest" description="Disordered" evidence="1">
    <location>
        <begin position="1"/>
        <end position="23"/>
    </location>
</feature>
<dbReference type="Proteomes" id="UP001479606">
    <property type="component" value="Unassembled WGS sequence"/>
</dbReference>
<organism evidence="2 3">
    <name type="scientific">Hymenobacter segetis</name>
    <dbReference type="NCBI Taxonomy" id="2025509"/>
    <lineage>
        <taxon>Bacteria</taxon>
        <taxon>Pseudomonadati</taxon>
        <taxon>Bacteroidota</taxon>
        <taxon>Cytophagia</taxon>
        <taxon>Cytophagales</taxon>
        <taxon>Hymenobacteraceae</taxon>
        <taxon>Hymenobacter</taxon>
    </lineage>
</organism>
<reference evidence="2 3" key="1">
    <citation type="journal article" date="2018" name="Arch. Microbiol.">
        <title>Hymenobacter segetis sp. nov., isolated from soil.</title>
        <authorList>
            <person name="Ten L.N."/>
            <person name="Lim S.J."/>
            <person name="Kim B.O."/>
            <person name="Kang I.K."/>
            <person name="Jung H.Y."/>
        </authorList>
    </citation>
    <scope>NUCLEOTIDE SEQUENCE [LARGE SCALE GENOMIC DNA]</scope>
    <source>
        <strain evidence="2 3">S7-3-11</strain>
    </source>
</reference>
<name>A0ABU9LTE4_9BACT</name>
<dbReference type="Gene3D" id="3.10.450.10">
    <property type="match status" value="1"/>
</dbReference>
<evidence type="ECO:0000313" key="2">
    <source>
        <dbReference type="EMBL" id="MEL5993366.1"/>
    </source>
</evidence>
<protein>
    <submittedName>
        <fullName evidence="2">Uncharacterized protein</fullName>
    </submittedName>
</protein>
<evidence type="ECO:0000256" key="1">
    <source>
        <dbReference type="SAM" id="MobiDB-lite"/>
    </source>
</evidence>
<dbReference type="EMBL" id="JBCEVZ010000006">
    <property type="protein sequence ID" value="MEL5993366.1"/>
    <property type="molecule type" value="Genomic_DNA"/>
</dbReference>
<sequence length="100" mass="10716">MSTANTAAPAAASHTDTLPGGWTPYHPLTPADKKVWDEAMHGFVGVKYTPLAVSTQVVAGTNYKFECNATMPPSNAIWKAIVEIYAPLNGKPHVVGIHRM</sequence>
<keyword evidence="3" id="KW-1185">Reference proteome</keyword>
<gene>
    <name evidence="2" type="ORF">AAFH49_04045</name>
</gene>
<dbReference type="RefSeq" id="WP_342296197.1">
    <property type="nucleotide sequence ID" value="NZ_JBCEVZ010000006.1"/>
</dbReference>